<dbReference type="Proteomes" id="UP001252875">
    <property type="component" value="Unassembled WGS sequence"/>
</dbReference>
<evidence type="ECO:0000313" key="1">
    <source>
        <dbReference type="EMBL" id="MDT2600993.1"/>
    </source>
</evidence>
<protein>
    <submittedName>
        <fullName evidence="1">Uncharacterized protein</fullName>
    </submittedName>
</protein>
<keyword evidence="2" id="KW-1185">Reference proteome</keyword>
<reference evidence="1 2" key="1">
    <citation type="submission" date="2023-03" db="EMBL/GenBank/DDBJ databases">
        <authorList>
            <person name="Shen W."/>
            <person name="Cai J."/>
        </authorList>
    </citation>
    <scope>NUCLEOTIDE SEQUENCE [LARGE SCALE GENOMIC DNA]</scope>
    <source>
        <strain evidence="1 2">D6-4</strain>
    </source>
</reference>
<comment type="caution">
    <text evidence="1">The sequence shown here is derived from an EMBL/GenBank/DDBJ whole genome shotgun (WGS) entry which is preliminary data.</text>
</comment>
<dbReference type="RefSeq" id="WP_311822512.1">
    <property type="nucleotide sequence ID" value="NZ_JARPYH010000005.1"/>
</dbReference>
<name>A0ABU3F395_9ENTE</name>
<accession>A0ABU3F395</accession>
<gene>
    <name evidence="1" type="ORF">P7D85_14495</name>
</gene>
<organism evidence="1 2">
    <name type="scientific">Enterococcus hulanensis</name>
    <dbReference type="NCBI Taxonomy" id="2559929"/>
    <lineage>
        <taxon>Bacteria</taxon>
        <taxon>Bacillati</taxon>
        <taxon>Bacillota</taxon>
        <taxon>Bacilli</taxon>
        <taxon>Lactobacillales</taxon>
        <taxon>Enterococcaceae</taxon>
        <taxon>Enterococcus</taxon>
    </lineage>
</organism>
<sequence>MDLVIYNHRCKITFSKKVPGYLGEEEVKTETKVLPCGKSLLSESEQLSFFGKYTKTAFKLHLQGVWDEISEIEYEDVRRNLFDLKHHRNSTVVIVS</sequence>
<proteinExistence type="predicted"/>
<evidence type="ECO:0000313" key="2">
    <source>
        <dbReference type="Proteomes" id="UP001252875"/>
    </source>
</evidence>
<dbReference type="EMBL" id="JARPYI010000009">
    <property type="protein sequence ID" value="MDT2600993.1"/>
    <property type="molecule type" value="Genomic_DNA"/>
</dbReference>